<feature type="compositionally biased region" description="Acidic residues" evidence="1">
    <location>
        <begin position="561"/>
        <end position="591"/>
    </location>
</feature>
<feature type="compositionally biased region" description="Polar residues" evidence="1">
    <location>
        <begin position="410"/>
        <end position="436"/>
    </location>
</feature>
<gene>
    <name evidence="2" type="ORF">CLIB1423_21S01948</name>
</gene>
<accession>A0A9P0QUY6</accession>
<proteinExistence type="predicted"/>
<evidence type="ECO:0008006" key="4">
    <source>
        <dbReference type="Google" id="ProtNLM"/>
    </source>
</evidence>
<dbReference type="SUPFAM" id="SSF53448">
    <property type="entry name" value="Nucleotide-diphospho-sugar transferases"/>
    <property type="match status" value="1"/>
</dbReference>
<dbReference type="PANTHER" id="PTHR11183">
    <property type="entry name" value="GLYCOGENIN SUBFAMILY MEMBER"/>
    <property type="match status" value="1"/>
</dbReference>
<reference evidence="2" key="1">
    <citation type="submission" date="2022-03" db="EMBL/GenBank/DDBJ databases">
        <authorList>
            <person name="Legras J.-L."/>
            <person name="Devillers H."/>
            <person name="Grondin C."/>
        </authorList>
    </citation>
    <scope>NUCLEOTIDE SEQUENCE</scope>
    <source>
        <strain evidence="2">CLIB 1423</strain>
    </source>
</reference>
<dbReference type="Proteomes" id="UP000837801">
    <property type="component" value="Unassembled WGS sequence"/>
</dbReference>
<dbReference type="InterPro" id="IPR002495">
    <property type="entry name" value="Glyco_trans_8"/>
</dbReference>
<name>A0A9P0QUY6_9ASCO</name>
<feature type="region of interest" description="Disordered" evidence="1">
    <location>
        <begin position="560"/>
        <end position="598"/>
    </location>
</feature>
<dbReference type="Pfam" id="PF01501">
    <property type="entry name" value="Glyco_transf_8"/>
    <property type="match status" value="1"/>
</dbReference>
<evidence type="ECO:0000313" key="3">
    <source>
        <dbReference type="Proteomes" id="UP000837801"/>
    </source>
</evidence>
<dbReference type="EMBL" id="CAKXYY010000021">
    <property type="protein sequence ID" value="CAH2355106.1"/>
    <property type="molecule type" value="Genomic_DNA"/>
</dbReference>
<feature type="compositionally biased region" description="Basic and acidic residues" evidence="1">
    <location>
        <begin position="480"/>
        <end position="492"/>
    </location>
</feature>
<dbReference type="AlphaFoldDB" id="A0A9P0QUY6"/>
<feature type="compositionally biased region" description="Low complexity" evidence="1">
    <location>
        <begin position="505"/>
        <end position="514"/>
    </location>
</feature>
<evidence type="ECO:0000256" key="1">
    <source>
        <dbReference type="SAM" id="MobiDB-lite"/>
    </source>
</evidence>
<dbReference type="GO" id="GO:0016757">
    <property type="term" value="F:glycosyltransferase activity"/>
    <property type="evidence" value="ECO:0007669"/>
    <property type="project" value="InterPro"/>
</dbReference>
<organism evidence="2 3">
    <name type="scientific">[Candida] railenensis</name>
    <dbReference type="NCBI Taxonomy" id="45579"/>
    <lineage>
        <taxon>Eukaryota</taxon>
        <taxon>Fungi</taxon>
        <taxon>Dikarya</taxon>
        <taxon>Ascomycota</taxon>
        <taxon>Saccharomycotina</taxon>
        <taxon>Pichiomycetes</taxon>
        <taxon>Debaryomycetaceae</taxon>
        <taxon>Kurtzmaniella</taxon>
    </lineage>
</organism>
<protein>
    <recommendedName>
        <fullName evidence="4">Glycogenin glucosyltransferase</fullName>
    </recommendedName>
</protein>
<sequence length="625" mass="70684">MKLAAVTLLYDPSYLPGSLVLGVALRKLVSSSALEVELAILIDESKFTKYQLDLLLELYDTLIPVQTLTSTLEDKLENDLGRPELAKTFTKVALWGLSRYDKVLYLDSDTVPEWHAKGDSTVLDLFKLKFPQNKILAVPDSGFPDIFNSGVFVLQPNITDYEQLIGLIIDSELTGKSISFDGADQGLLNQYFNPQPNWVTDLLNDDDNVQESTSTKSKSFSEKDVANAEVVKSSNWIKLPFLYNVTPSSQYEYLPAYKYFTEGVGGSGEDYGIDGEPLTGGFAGAGKDELLSSTNAALNSYNFTASNYFKGGNQIKLTHFIGPYKPWFTETKHPLHQKWWDLWENYYGKTSSIDAIAFWEKALGDHSNNTSELYYAKGKEAGKRLGNVHNVEEGTETVEESHADSEPYQEISQPSVSDPDSLCDPTSYQLLPSNIEPTEDSSWDATKEEPPKASDTPKEAPVQMEEEMRSFQNIWDGNADEEHKEVESKSVEELIEEEEEEEQAAAEPEPVTAEIYKPTPRPEIVPIPATNEREYFEPERVFYDDPVEFPTILQKVRDLEVEQDEEENALDEEEEENIADIEEEDWEEQGEELGHGPVHNYNKIFPWEFRGRSAQPERSFDDSYD</sequence>
<dbReference type="Gene3D" id="3.90.550.10">
    <property type="entry name" value="Spore Coat Polysaccharide Biosynthesis Protein SpsA, Chain A"/>
    <property type="match status" value="2"/>
</dbReference>
<comment type="caution">
    <text evidence="2">The sequence shown here is derived from an EMBL/GenBank/DDBJ whole genome shotgun (WGS) entry which is preliminary data.</text>
</comment>
<dbReference type="InterPro" id="IPR029044">
    <property type="entry name" value="Nucleotide-diphossugar_trans"/>
</dbReference>
<dbReference type="OrthoDB" id="2014201at2759"/>
<keyword evidence="3" id="KW-1185">Reference proteome</keyword>
<feature type="compositionally biased region" description="Acidic residues" evidence="1">
    <location>
        <begin position="493"/>
        <end position="504"/>
    </location>
</feature>
<feature type="region of interest" description="Disordered" evidence="1">
    <location>
        <begin position="394"/>
        <end position="530"/>
    </location>
</feature>
<feature type="compositionally biased region" description="Basic and acidic residues" evidence="1">
    <location>
        <begin position="445"/>
        <end position="458"/>
    </location>
</feature>
<dbReference type="InterPro" id="IPR050587">
    <property type="entry name" value="GNT1/Glycosyltrans_8"/>
</dbReference>
<evidence type="ECO:0000313" key="2">
    <source>
        <dbReference type="EMBL" id="CAH2355106.1"/>
    </source>
</evidence>